<proteinExistence type="predicted"/>
<dbReference type="AlphaFoldDB" id="A0A0F9LVE7"/>
<accession>A0A0F9LVE7</accession>
<sequence length="51" mass="5724">MANREVTLKTKLRAAQDLEADPNEGSRLQQQIDLLTKEVTFLLAKVREAGI</sequence>
<evidence type="ECO:0000313" key="1">
    <source>
        <dbReference type="EMBL" id="KKM97383.1"/>
    </source>
</evidence>
<dbReference type="EMBL" id="LAZR01005753">
    <property type="protein sequence ID" value="KKM97383.1"/>
    <property type="molecule type" value="Genomic_DNA"/>
</dbReference>
<name>A0A0F9LVE7_9ZZZZ</name>
<comment type="caution">
    <text evidence="1">The sequence shown here is derived from an EMBL/GenBank/DDBJ whole genome shotgun (WGS) entry which is preliminary data.</text>
</comment>
<reference evidence="1" key="1">
    <citation type="journal article" date="2015" name="Nature">
        <title>Complex archaea that bridge the gap between prokaryotes and eukaryotes.</title>
        <authorList>
            <person name="Spang A."/>
            <person name="Saw J.H."/>
            <person name="Jorgensen S.L."/>
            <person name="Zaremba-Niedzwiedzka K."/>
            <person name="Martijn J."/>
            <person name="Lind A.E."/>
            <person name="van Eijk R."/>
            <person name="Schleper C."/>
            <person name="Guy L."/>
            <person name="Ettema T.J."/>
        </authorList>
    </citation>
    <scope>NUCLEOTIDE SEQUENCE</scope>
</reference>
<protein>
    <submittedName>
        <fullName evidence="1">Uncharacterized protein</fullName>
    </submittedName>
</protein>
<gene>
    <name evidence="1" type="ORF">LCGC14_1168520</name>
</gene>
<organism evidence="1">
    <name type="scientific">marine sediment metagenome</name>
    <dbReference type="NCBI Taxonomy" id="412755"/>
    <lineage>
        <taxon>unclassified sequences</taxon>
        <taxon>metagenomes</taxon>
        <taxon>ecological metagenomes</taxon>
    </lineage>
</organism>